<evidence type="ECO:0000256" key="2">
    <source>
        <dbReference type="ARBA" id="ARBA00023134"/>
    </source>
</evidence>
<organism evidence="5 6">
    <name type="scientific">Botryobasidium botryosum (strain FD-172 SS1)</name>
    <dbReference type="NCBI Taxonomy" id="930990"/>
    <lineage>
        <taxon>Eukaryota</taxon>
        <taxon>Fungi</taxon>
        <taxon>Dikarya</taxon>
        <taxon>Basidiomycota</taxon>
        <taxon>Agaricomycotina</taxon>
        <taxon>Agaricomycetes</taxon>
        <taxon>Cantharellales</taxon>
        <taxon>Botryobasidiaceae</taxon>
        <taxon>Botryobasidium</taxon>
    </lineage>
</organism>
<evidence type="ECO:0000256" key="3">
    <source>
        <dbReference type="SAM" id="MobiDB-lite"/>
    </source>
</evidence>
<dbReference type="SUPFAM" id="SSF52540">
    <property type="entry name" value="P-loop containing nucleoside triphosphate hydrolases"/>
    <property type="match status" value="1"/>
</dbReference>
<dbReference type="InterPro" id="IPR027417">
    <property type="entry name" value="P-loop_NTPase"/>
</dbReference>
<name>A0A067N0V5_BOTB1</name>
<evidence type="ECO:0000313" key="5">
    <source>
        <dbReference type="EMBL" id="KDQ17386.1"/>
    </source>
</evidence>
<evidence type="ECO:0000256" key="1">
    <source>
        <dbReference type="ARBA" id="ARBA00022741"/>
    </source>
</evidence>
<dbReference type="InterPro" id="IPR050755">
    <property type="entry name" value="TRAFAC_YlqF/YawG_RiboMat"/>
</dbReference>
<dbReference type="EMBL" id="KL198024">
    <property type="protein sequence ID" value="KDQ17386.1"/>
    <property type="molecule type" value="Genomic_DNA"/>
</dbReference>
<dbReference type="Proteomes" id="UP000027195">
    <property type="component" value="Unassembled WGS sequence"/>
</dbReference>
<dbReference type="OrthoDB" id="444945at2759"/>
<dbReference type="GO" id="GO:0005730">
    <property type="term" value="C:nucleolus"/>
    <property type="evidence" value="ECO:0007669"/>
    <property type="project" value="TreeGrafter"/>
</dbReference>
<dbReference type="PRINTS" id="PR00326">
    <property type="entry name" value="GTP1OBG"/>
</dbReference>
<keyword evidence="2" id="KW-0342">GTP-binding</keyword>
<feature type="region of interest" description="Disordered" evidence="3">
    <location>
        <begin position="436"/>
        <end position="471"/>
    </location>
</feature>
<feature type="compositionally biased region" description="Basic and acidic residues" evidence="3">
    <location>
        <begin position="451"/>
        <end position="471"/>
    </location>
</feature>
<feature type="region of interest" description="Disordered" evidence="3">
    <location>
        <begin position="399"/>
        <end position="422"/>
    </location>
</feature>
<feature type="domain" description="CP-type G" evidence="4">
    <location>
        <begin position="46"/>
        <end position="217"/>
    </location>
</feature>
<dbReference type="InterPro" id="IPR023179">
    <property type="entry name" value="GTP-bd_ortho_bundle_sf"/>
</dbReference>
<proteinExistence type="predicted"/>
<dbReference type="PANTHER" id="PTHR11089">
    <property type="entry name" value="GTP-BINDING PROTEIN-RELATED"/>
    <property type="match status" value="1"/>
</dbReference>
<dbReference type="FunCoup" id="A0A067N0V5">
    <property type="interactions" value="424"/>
</dbReference>
<dbReference type="InParanoid" id="A0A067N0V5"/>
<dbReference type="Gene3D" id="3.40.50.300">
    <property type="entry name" value="P-loop containing nucleotide triphosphate hydrolases"/>
    <property type="match status" value="1"/>
</dbReference>
<dbReference type="InterPro" id="IPR006073">
    <property type="entry name" value="GTP-bd"/>
</dbReference>
<dbReference type="Gene3D" id="1.10.1580.10">
    <property type="match status" value="1"/>
</dbReference>
<dbReference type="STRING" id="930990.A0A067N0V5"/>
<dbReference type="PROSITE" id="PS51721">
    <property type="entry name" value="G_CP"/>
    <property type="match status" value="1"/>
</dbReference>
<accession>A0A067N0V5</accession>
<evidence type="ECO:0000259" key="4">
    <source>
        <dbReference type="PROSITE" id="PS51721"/>
    </source>
</evidence>
<dbReference type="InterPro" id="IPR030378">
    <property type="entry name" value="G_CP_dom"/>
</dbReference>
<dbReference type="HOGENOM" id="CLU_011106_5_5_1"/>
<dbReference type="GO" id="GO:0005525">
    <property type="term" value="F:GTP binding"/>
    <property type="evidence" value="ECO:0007669"/>
    <property type="project" value="UniProtKB-KW"/>
</dbReference>
<sequence length="471" mass="50363">MADSASRTTIASLAQSVAAAGGSSIEGASESGSAYADKDVTVSAHAHQFRKVLELSDVVLQVLDARDPMGTRSRVVEDQILKSQGDKKLVLVLNKIDLVPKDNVQAWLRYLRHDHPAIPLKSSPTGRPSTSANAGPPHLLTLLKSFRRPHTSLTIGVVGAPNVGKSSLINALRRIRTGAGGDAPCTVGAKPGETRVIKEVGLERGLKILDSPGIVWGGFMGGSEGEVGGVSTGSLNMLDLDGLDDPTAIVETIIPRIPAETLQRVYSIPPFANPTEMLVMIALSRGRLGKGGTPDISAAARSVLHDWNVGNIPYHTIPPAVHPSSIPSLPSIPASVQTGESSMQMRAADDVGQAQILNKFDQAFDLEGLWQTVDEDVLGDGDREMDETVDETQDRIDVDEETAAPLDTPTAPSRPSIAPKRNRYDPLAPVVIPAHELSQMSGANPLGRKKLREEAKRKRRAEGKEMQWHID</sequence>
<reference evidence="6" key="1">
    <citation type="journal article" date="2014" name="Proc. Natl. Acad. Sci. U.S.A.">
        <title>Extensive sampling of basidiomycete genomes demonstrates inadequacy of the white-rot/brown-rot paradigm for wood decay fungi.</title>
        <authorList>
            <person name="Riley R."/>
            <person name="Salamov A.A."/>
            <person name="Brown D.W."/>
            <person name="Nagy L.G."/>
            <person name="Floudas D."/>
            <person name="Held B.W."/>
            <person name="Levasseur A."/>
            <person name="Lombard V."/>
            <person name="Morin E."/>
            <person name="Otillar R."/>
            <person name="Lindquist E.A."/>
            <person name="Sun H."/>
            <person name="LaButti K.M."/>
            <person name="Schmutz J."/>
            <person name="Jabbour D."/>
            <person name="Luo H."/>
            <person name="Baker S.E."/>
            <person name="Pisabarro A.G."/>
            <person name="Walton J.D."/>
            <person name="Blanchette R.A."/>
            <person name="Henrissat B."/>
            <person name="Martin F."/>
            <person name="Cullen D."/>
            <person name="Hibbett D.S."/>
            <person name="Grigoriev I.V."/>
        </authorList>
    </citation>
    <scope>NUCLEOTIDE SEQUENCE [LARGE SCALE GENOMIC DNA]</scope>
    <source>
        <strain evidence="6">FD-172 SS1</strain>
    </source>
</reference>
<dbReference type="PANTHER" id="PTHR11089:SF30">
    <property type="entry name" value="GUANINE NUCLEOTIDE-BINDING PROTEIN-LIKE 3 HOMOLOG"/>
    <property type="match status" value="1"/>
</dbReference>
<evidence type="ECO:0000313" key="6">
    <source>
        <dbReference type="Proteomes" id="UP000027195"/>
    </source>
</evidence>
<keyword evidence="1" id="KW-0547">Nucleotide-binding</keyword>
<gene>
    <name evidence="5" type="ORF">BOTBODRAFT_43022</name>
</gene>
<dbReference type="Pfam" id="PF01926">
    <property type="entry name" value="MMR_HSR1"/>
    <property type="match status" value="1"/>
</dbReference>
<protein>
    <recommendedName>
        <fullName evidence="4">CP-type G domain-containing protein</fullName>
    </recommendedName>
</protein>
<keyword evidence="6" id="KW-1185">Reference proteome</keyword>
<dbReference type="AlphaFoldDB" id="A0A067N0V5"/>